<keyword evidence="1" id="KW-1133">Transmembrane helix</keyword>
<name>A0A821FZV6_9BILA</name>
<evidence type="ECO:0000256" key="1">
    <source>
        <dbReference type="SAM" id="Phobius"/>
    </source>
</evidence>
<dbReference type="EMBL" id="CAJOBQ010005739">
    <property type="protein sequence ID" value="CAF4661350.1"/>
    <property type="molecule type" value="Genomic_DNA"/>
</dbReference>
<evidence type="ECO:0000313" key="2">
    <source>
        <dbReference type="EMBL" id="CAF3386609.1"/>
    </source>
</evidence>
<organism evidence="3 4">
    <name type="scientific">Rotaria socialis</name>
    <dbReference type="NCBI Taxonomy" id="392032"/>
    <lineage>
        <taxon>Eukaryota</taxon>
        <taxon>Metazoa</taxon>
        <taxon>Spiralia</taxon>
        <taxon>Gnathifera</taxon>
        <taxon>Rotifera</taxon>
        <taxon>Eurotatoria</taxon>
        <taxon>Bdelloidea</taxon>
        <taxon>Philodinida</taxon>
        <taxon>Philodinidae</taxon>
        <taxon>Rotaria</taxon>
    </lineage>
</organism>
<sequence>MAMTTSNTKTIRIGRELVRRAKELKIDPKTFINVDTTQSAIRFKRMAPIVIAEQLKATFTDEDKRSNKLPAFIAAFEAAQKHGITEGRQELVEWSSLQSNGEIRALLGVYNLYESNGKPVCDFIMIDISQKHTVAYERAFTSFGVGMAIACLFVPVIGPALATGGLLLALKDATHTTKEKTSKEEAEALLLKTLEHYGLVHFQGQDQIALVD</sequence>
<comment type="caution">
    <text evidence="3">The sequence shown here is derived from an EMBL/GenBank/DDBJ whole genome shotgun (WGS) entry which is preliminary data.</text>
</comment>
<dbReference type="Proteomes" id="UP000663862">
    <property type="component" value="Unassembled WGS sequence"/>
</dbReference>
<gene>
    <name evidence="2" type="ORF">FME351_LOCUS7753</name>
    <name evidence="3" type="ORF">TSG867_LOCUS31362</name>
</gene>
<dbReference type="EMBL" id="CAJNYU010000732">
    <property type="protein sequence ID" value="CAF3386609.1"/>
    <property type="molecule type" value="Genomic_DNA"/>
</dbReference>
<keyword evidence="1" id="KW-0472">Membrane</keyword>
<evidence type="ECO:0000313" key="3">
    <source>
        <dbReference type="EMBL" id="CAF4661350.1"/>
    </source>
</evidence>
<feature type="transmembrane region" description="Helical" evidence="1">
    <location>
        <begin position="143"/>
        <end position="170"/>
    </location>
</feature>
<dbReference type="Proteomes" id="UP000663869">
    <property type="component" value="Unassembled WGS sequence"/>
</dbReference>
<accession>A0A821FZV6</accession>
<reference evidence="3" key="1">
    <citation type="submission" date="2021-02" db="EMBL/GenBank/DDBJ databases">
        <authorList>
            <person name="Nowell W R."/>
        </authorList>
    </citation>
    <scope>NUCLEOTIDE SEQUENCE</scope>
</reference>
<protein>
    <submittedName>
        <fullName evidence="3">Uncharacterized protein</fullName>
    </submittedName>
</protein>
<dbReference type="AlphaFoldDB" id="A0A821FZV6"/>
<proteinExistence type="predicted"/>
<keyword evidence="1" id="KW-0812">Transmembrane</keyword>
<evidence type="ECO:0000313" key="4">
    <source>
        <dbReference type="Proteomes" id="UP000663862"/>
    </source>
</evidence>